<proteinExistence type="predicted"/>
<dbReference type="Proteomes" id="UP000053477">
    <property type="component" value="Unassembled WGS sequence"/>
</dbReference>
<protein>
    <submittedName>
        <fullName evidence="1">Uncharacterized protein</fullName>
    </submittedName>
</protein>
<sequence>MSFYSPTTLPFRCLTPLRCFVRVVKALAIAKPESLTRREGLDGLVNYGTQFGGLAPNYSPVFRVVRIANAARTLQEWSAYLEYHIILYIVQRLTITSMMQANFEHKCGELHWAKNLHGCESSLREEDYAPENSRIVGLVLLVHIASYVTLDLTVPTFVACRRRFSLNLDGVLNILRSRAMRSSSSTHEIRREF</sequence>
<organism evidence="1 2">
    <name type="scientific">Schizopora paradoxa</name>
    <dbReference type="NCBI Taxonomy" id="27342"/>
    <lineage>
        <taxon>Eukaryota</taxon>
        <taxon>Fungi</taxon>
        <taxon>Dikarya</taxon>
        <taxon>Basidiomycota</taxon>
        <taxon>Agaricomycotina</taxon>
        <taxon>Agaricomycetes</taxon>
        <taxon>Hymenochaetales</taxon>
        <taxon>Schizoporaceae</taxon>
        <taxon>Schizopora</taxon>
    </lineage>
</organism>
<evidence type="ECO:0000313" key="2">
    <source>
        <dbReference type="Proteomes" id="UP000053477"/>
    </source>
</evidence>
<keyword evidence="2" id="KW-1185">Reference proteome</keyword>
<accession>A0A0H2RNN4</accession>
<gene>
    <name evidence="1" type="ORF">SCHPADRAFT_946103</name>
</gene>
<reference evidence="1 2" key="1">
    <citation type="submission" date="2015-04" db="EMBL/GenBank/DDBJ databases">
        <title>Complete genome sequence of Schizopora paradoxa KUC8140, a cosmopolitan wood degrader in East Asia.</title>
        <authorList>
            <consortium name="DOE Joint Genome Institute"/>
            <person name="Min B."/>
            <person name="Park H."/>
            <person name="Jang Y."/>
            <person name="Kim J.-J."/>
            <person name="Kim K.H."/>
            <person name="Pangilinan J."/>
            <person name="Lipzen A."/>
            <person name="Riley R."/>
            <person name="Grigoriev I.V."/>
            <person name="Spatafora J.W."/>
            <person name="Choi I.-G."/>
        </authorList>
    </citation>
    <scope>NUCLEOTIDE SEQUENCE [LARGE SCALE GENOMIC DNA]</scope>
    <source>
        <strain evidence="1 2">KUC8140</strain>
    </source>
</reference>
<dbReference type="EMBL" id="KQ086209">
    <property type="protein sequence ID" value="KLO06416.1"/>
    <property type="molecule type" value="Genomic_DNA"/>
</dbReference>
<dbReference type="AlphaFoldDB" id="A0A0H2RNN4"/>
<name>A0A0H2RNN4_9AGAM</name>
<dbReference type="InParanoid" id="A0A0H2RNN4"/>
<evidence type="ECO:0000313" key="1">
    <source>
        <dbReference type="EMBL" id="KLO06416.1"/>
    </source>
</evidence>